<dbReference type="AlphaFoldDB" id="A0A4Y3TNT3"/>
<dbReference type="GO" id="GO:0005886">
    <property type="term" value="C:plasma membrane"/>
    <property type="evidence" value="ECO:0007669"/>
    <property type="project" value="TreeGrafter"/>
</dbReference>
<dbReference type="Pfam" id="PF00672">
    <property type="entry name" value="HAMP"/>
    <property type="match status" value="2"/>
</dbReference>
<dbReference type="CDD" id="cd06225">
    <property type="entry name" value="HAMP"/>
    <property type="match status" value="1"/>
</dbReference>
<comment type="caution">
    <text evidence="7">The sequence shown here is derived from an EMBL/GenBank/DDBJ whole genome shotgun (WGS) entry which is preliminary data.</text>
</comment>
<dbReference type="Pfam" id="PF12729">
    <property type="entry name" value="4HB_MCP_1"/>
    <property type="match status" value="1"/>
</dbReference>
<dbReference type="Proteomes" id="UP000317730">
    <property type="component" value="Unassembled WGS sequence"/>
</dbReference>
<keyword evidence="3" id="KW-0807">Transducer</keyword>
<dbReference type="InterPro" id="IPR024478">
    <property type="entry name" value="HlyB_4HB_MCP"/>
</dbReference>
<evidence type="ECO:0000256" key="3">
    <source>
        <dbReference type="PROSITE-ProRule" id="PRU00284"/>
    </source>
</evidence>
<evidence type="ECO:0000256" key="1">
    <source>
        <dbReference type="ARBA" id="ARBA00022500"/>
    </source>
</evidence>
<dbReference type="PANTHER" id="PTHR43531">
    <property type="entry name" value="PROTEIN ICFG"/>
    <property type="match status" value="1"/>
</dbReference>
<comment type="similarity">
    <text evidence="2">Belongs to the methyl-accepting chemotaxis (MCP) protein family.</text>
</comment>
<feature type="domain" description="HAMP" evidence="6">
    <location>
        <begin position="292"/>
        <end position="344"/>
    </location>
</feature>
<dbReference type="SMART" id="SM00283">
    <property type="entry name" value="MA"/>
    <property type="match status" value="1"/>
</dbReference>
<dbReference type="PROSITE" id="PS51257">
    <property type="entry name" value="PROKAR_LIPOPROTEIN"/>
    <property type="match status" value="1"/>
</dbReference>
<evidence type="ECO:0000313" key="8">
    <source>
        <dbReference type="Proteomes" id="UP000317730"/>
    </source>
</evidence>
<dbReference type="SMART" id="SM00304">
    <property type="entry name" value="HAMP"/>
    <property type="match status" value="2"/>
</dbReference>
<dbReference type="GO" id="GO:0004888">
    <property type="term" value="F:transmembrane signaling receptor activity"/>
    <property type="evidence" value="ECO:0007669"/>
    <property type="project" value="InterPro"/>
</dbReference>
<evidence type="ECO:0000256" key="2">
    <source>
        <dbReference type="ARBA" id="ARBA00029447"/>
    </source>
</evidence>
<dbReference type="SUPFAM" id="SSF58104">
    <property type="entry name" value="Methyl-accepting chemotaxis protein (MCP) signaling domain"/>
    <property type="match status" value="1"/>
</dbReference>
<dbReference type="Pfam" id="PF00015">
    <property type="entry name" value="MCPsignal"/>
    <property type="match status" value="1"/>
</dbReference>
<dbReference type="PROSITE" id="PS50885">
    <property type="entry name" value="HAMP"/>
    <property type="match status" value="2"/>
</dbReference>
<dbReference type="Gene3D" id="1.10.287.950">
    <property type="entry name" value="Methyl-accepting chemotaxis protein"/>
    <property type="match status" value="1"/>
</dbReference>
<keyword evidence="4" id="KW-0472">Membrane</keyword>
<dbReference type="PROSITE" id="PS50111">
    <property type="entry name" value="CHEMOTAXIS_TRANSDUC_2"/>
    <property type="match status" value="1"/>
</dbReference>
<feature type="transmembrane region" description="Helical" evidence="4">
    <location>
        <begin position="192"/>
        <end position="213"/>
    </location>
</feature>
<evidence type="ECO:0000313" key="7">
    <source>
        <dbReference type="EMBL" id="GEB84671.1"/>
    </source>
</evidence>
<keyword evidence="4" id="KW-1133">Transmembrane helix</keyword>
<evidence type="ECO:0000256" key="4">
    <source>
        <dbReference type="SAM" id="Phobius"/>
    </source>
</evidence>
<sequence>MPTISIRASMGLVQIFILIACIFAGFSSIGGLQRVNVEIDQINQKSLASIKAIGVIDEQLRAFRSTESDEIGATSPEALTSLEAMIEPIEESVTAAIKVYEPLVSSKQEKALFRQLQAEWSRYSETHGKTFKDAMSSGNRSDINTADSQLLQQQQAMSGTLASLRTINTAHAVSYAKDAVKIYDQTRTRVQVAYLFLFAILIASALTVHYNILRPLKKINGRIKDLAGGNTAIQVPYGDRGDEIGEISRSLDVFRAAAIENTKLQQAAEQQRQKADAERLVIQERAERTAQERLRQATGGLAAALRRMATGDLSFQIETVFSTEFEPLRHDFNHSLEELANTFASISEAVEIMNHNSQEMAMGAENLASRTEQQAASLEEAAAAVADISQKVLQAAQSAHDARDVSHNARASVTTSARIAHEIEESMQRIETNAEQIVRVIDVIDHIAFQTNVLALNASVEAARAGEVGRGFAVVASEVRSLAQKSSEAAKDIRSLVIKSNTDIKVGSTKVRDGSDTMRLTADFIQSMGTNFDAIAQESRNQSATLSEINSVVGSLDRTTQQNAAAAQQFNAASHVLAEEGLRLNQLIKRFHLPARMDESGQGEYAFQQSRREMLPA</sequence>
<evidence type="ECO:0000259" key="6">
    <source>
        <dbReference type="PROSITE" id="PS50885"/>
    </source>
</evidence>
<dbReference type="GO" id="GO:0006935">
    <property type="term" value="P:chemotaxis"/>
    <property type="evidence" value="ECO:0007669"/>
    <property type="project" value="UniProtKB-KW"/>
</dbReference>
<gene>
    <name evidence="7" type="ORF">APE01nite_04680</name>
</gene>
<protein>
    <submittedName>
        <fullName evidence="7">Methyl-accepting chemotaxis protein</fullName>
    </submittedName>
</protein>
<keyword evidence="8" id="KW-1185">Reference proteome</keyword>
<proteinExistence type="inferred from homology"/>
<evidence type="ECO:0000259" key="5">
    <source>
        <dbReference type="PROSITE" id="PS50111"/>
    </source>
</evidence>
<dbReference type="SUPFAM" id="SSF158472">
    <property type="entry name" value="HAMP domain-like"/>
    <property type="match status" value="1"/>
</dbReference>
<organism evidence="7 8">
    <name type="scientific">Acetobacter peroxydans</name>
    <dbReference type="NCBI Taxonomy" id="104098"/>
    <lineage>
        <taxon>Bacteria</taxon>
        <taxon>Pseudomonadati</taxon>
        <taxon>Pseudomonadota</taxon>
        <taxon>Alphaproteobacteria</taxon>
        <taxon>Acetobacterales</taxon>
        <taxon>Acetobacteraceae</taxon>
        <taxon>Acetobacter</taxon>
    </lineage>
</organism>
<dbReference type="RefSeq" id="WP_264798579.1">
    <property type="nucleotide sequence ID" value="NZ_BAPL01000017.1"/>
</dbReference>
<dbReference type="InterPro" id="IPR004089">
    <property type="entry name" value="MCPsignal_dom"/>
</dbReference>
<dbReference type="InterPro" id="IPR003660">
    <property type="entry name" value="HAMP_dom"/>
</dbReference>
<reference evidence="7 8" key="1">
    <citation type="submission" date="2019-06" db="EMBL/GenBank/DDBJ databases">
        <title>Whole genome shotgun sequence of Acetobacter peroxydans NBRC 13755.</title>
        <authorList>
            <person name="Hosoyama A."/>
            <person name="Uohara A."/>
            <person name="Ohji S."/>
            <person name="Ichikawa N."/>
        </authorList>
    </citation>
    <scope>NUCLEOTIDE SEQUENCE [LARGE SCALE GENOMIC DNA]</scope>
    <source>
        <strain evidence="7 8">NBRC 13755</strain>
    </source>
</reference>
<keyword evidence="4" id="KW-0812">Transmembrane</keyword>
<dbReference type="EMBL" id="BJMV01000001">
    <property type="protein sequence ID" value="GEB84671.1"/>
    <property type="molecule type" value="Genomic_DNA"/>
</dbReference>
<dbReference type="PANTHER" id="PTHR43531:SF11">
    <property type="entry name" value="METHYL-ACCEPTING CHEMOTAXIS PROTEIN 3"/>
    <property type="match status" value="1"/>
</dbReference>
<dbReference type="InterPro" id="IPR004090">
    <property type="entry name" value="Chemotax_Me-accpt_rcpt"/>
</dbReference>
<dbReference type="Gene3D" id="6.10.340.10">
    <property type="match status" value="1"/>
</dbReference>
<dbReference type="GO" id="GO:0007165">
    <property type="term" value="P:signal transduction"/>
    <property type="evidence" value="ECO:0007669"/>
    <property type="project" value="UniProtKB-KW"/>
</dbReference>
<name>A0A4Y3TNT3_9PROT</name>
<feature type="domain" description="HAMP" evidence="6">
    <location>
        <begin position="210"/>
        <end position="263"/>
    </location>
</feature>
<feature type="transmembrane region" description="Helical" evidence="4">
    <location>
        <begin position="12"/>
        <end position="32"/>
    </location>
</feature>
<feature type="domain" description="Methyl-accepting transducer" evidence="5">
    <location>
        <begin position="349"/>
        <end position="578"/>
    </location>
</feature>
<dbReference type="PRINTS" id="PR00260">
    <property type="entry name" value="CHEMTRNSDUCR"/>
</dbReference>
<dbReference type="InterPro" id="IPR051310">
    <property type="entry name" value="MCP_chemotaxis"/>
</dbReference>
<keyword evidence="1" id="KW-0145">Chemotaxis</keyword>
<accession>A0A4Y3TNT3</accession>